<sequence length="278" mass="29432">MSEPPALSAAGIAWVERGLGAPVRPALEQLLEAALRVQPDQFEPFALDYLRLAFPRDAREASAAHIGAYRPRADVAASQAELVRYLHEVKAKAVLESLAYLAMLYQPRRWVIFAINFLCGVLPEAAHSGLSGGVASNGDIREEEVGRGEVQGARGEEPEGGDGDVLLGLLHSDLIGGFKASDGDIREEEVDRGVQGARGEEAEGADDGVLPRLLSDIGGFEASDGDIREEEAGRGVQGARGEETEGGDDGVLPGWLHSELVGGAVASDGDIKKKNHEH</sequence>
<protein>
    <submittedName>
        <fullName evidence="2">Uncharacterized protein</fullName>
    </submittedName>
</protein>
<reference evidence="2 3" key="1">
    <citation type="journal article" date="2024" name="Science">
        <title>Giant polyketide synthase enzymes in the biosynthesis of giant marine polyether toxins.</title>
        <authorList>
            <person name="Fallon T.R."/>
            <person name="Shende V.V."/>
            <person name="Wierzbicki I.H."/>
            <person name="Pendleton A.L."/>
            <person name="Watervoot N.F."/>
            <person name="Auber R.P."/>
            <person name="Gonzalez D.J."/>
            <person name="Wisecaver J.H."/>
            <person name="Moore B.S."/>
        </authorList>
    </citation>
    <scope>NUCLEOTIDE SEQUENCE [LARGE SCALE GENOMIC DNA]</scope>
    <source>
        <strain evidence="2 3">12B1</strain>
    </source>
</reference>
<evidence type="ECO:0000256" key="1">
    <source>
        <dbReference type="SAM" id="MobiDB-lite"/>
    </source>
</evidence>
<keyword evidence="3" id="KW-1185">Reference proteome</keyword>
<dbReference type="Proteomes" id="UP001515480">
    <property type="component" value="Unassembled WGS sequence"/>
</dbReference>
<proteinExistence type="predicted"/>
<dbReference type="AlphaFoldDB" id="A0AB34JY19"/>
<accession>A0AB34JY19</accession>
<feature type="region of interest" description="Disordered" evidence="1">
    <location>
        <begin position="230"/>
        <end position="251"/>
    </location>
</feature>
<name>A0AB34JY19_PRYPA</name>
<evidence type="ECO:0000313" key="3">
    <source>
        <dbReference type="Proteomes" id="UP001515480"/>
    </source>
</evidence>
<organism evidence="2 3">
    <name type="scientific">Prymnesium parvum</name>
    <name type="common">Toxic golden alga</name>
    <dbReference type="NCBI Taxonomy" id="97485"/>
    <lineage>
        <taxon>Eukaryota</taxon>
        <taxon>Haptista</taxon>
        <taxon>Haptophyta</taxon>
        <taxon>Prymnesiophyceae</taxon>
        <taxon>Prymnesiales</taxon>
        <taxon>Prymnesiaceae</taxon>
        <taxon>Prymnesium</taxon>
    </lineage>
</organism>
<evidence type="ECO:0000313" key="2">
    <source>
        <dbReference type="EMBL" id="KAL1525997.1"/>
    </source>
</evidence>
<feature type="region of interest" description="Disordered" evidence="1">
    <location>
        <begin position="133"/>
        <end position="162"/>
    </location>
</feature>
<dbReference type="EMBL" id="JBGBPQ010000004">
    <property type="protein sequence ID" value="KAL1525997.1"/>
    <property type="molecule type" value="Genomic_DNA"/>
</dbReference>
<comment type="caution">
    <text evidence="2">The sequence shown here is derived from an EMBL/GenBank/DDBJ whole genome shotgun (WGS) entry which is preliminary data.</text>
</comment>
<gene>
    <name evidence="2" type="ORF">AB1Y20_020821</name>
</gene>